<evidence type="ECO:0000313" key="9">
    <source>
        <dbReference type="Proteomes" id="UP000199236"/>
    </source>
</evidence>
<comment type="subcellular location">
    <subcellularLocation>
        <location evidence="1">Cell membrane</location>
        <topology evidence="1">Multi-pass membrane protein</topology>
    </subcellularLocation>
</comment>
<feature type="transmembrane region" description="Helical" evidence="6">
    <location>
        <begin position="317"/>
        <end position="340"/>
    </location>
</feature>
<dbReference type="Pfam" id="PF02687">
    <property type="entry name" value="FtsX"/>
    <property type="match status" value="1"/>
</dbReference>
<dbReference type="InterPro" id="IPR003838">
    <property type="entry name" value="ABC3_permease_C"/>
</dbReference>
<evidence type="ECO:0000313" key="8">
    <source>
        <dbReference type="EMBL" id="SFO52804.1"/>
    </source>
</evidence>
<evidence type="ECO:0000256" key="4">
    <source>
        <dbReference type="ARBA" id="ARBA00022989"/>
    </source>
</evidence>
<evidence type="ECO:0000256" key="1">
    <source>
        <dbReference type="ARBA" id="ARBA00004651"/>
    </source>
</evidence>
<dbReference type="RefSeq" id="WP_090073463.1">
    <property type="nucleotide sequence ID" value="NZ_FOVR01000007.1"/>
</dbReference>
<evidence type="ECO:0000256" key="2">
    <source>
        <dbReference type="ARBA" id="ARBA00022475"/>
    </source>
</evidence>
<keyword evidence="4 6" id="KW-1133">Transmembrane helix</keyword>
<dbReference type="EMBL" id="FOVR01000007">
    <property type="protein sequence ID" value="SFO52804.1"/>
    <property type="molecule type" value="Genomic_DNA"/>
</dbReference>
<evidence type="ECO:0000256" key="5">
    <source>
        <dbReference type="ARBA" id="ARBA00023136"/>
    </source>
</evidence>
<protein>
    <submittedName>
        <fullName evidence="8">Putative ABC transport system permease protein</fullName>
    </submittedName>
</protein>
<dbReference type="STRING" id="655353.SAMN04488056_107190"/>
<dbReference type="GO" id="GO:0005886">
    <property type="term" value="C:plasma membrane"/>
    <property type="evidence" value="ECO:0007669"/>
    <property type="project" value="UniProtKB-SubCell"/>
</dbReference>
<keyword evidence="9" id="KW-1185">Reference proteome</keyword>
<accession>A0A1I5HWT1</accession>
<name>A0A1I5HWT1_9HYPH</name>
<evidence type="ECO:0000256" key="6">
    <source>
        <dbReference type="SAM" id="Phobius"/>
    </source>
</evidence>
<keyword evidence="5 6" id="KW-0472">Membrane</keyword>
<dbReference type="AlphaFoldDB" id="A0A1I5HWT1"/>
<keyword evidence="3 6" id="KW-0812">Transmembrane</keyword>
<gene>
    <name evidence="8" type="ORF">SAMN04488056_107190</name>
</gene>
<feature type="domain" description="ABC3 transporter permease C-terminal" evidence="7">
    <location>
        <begin position="322"/>
        <end position="434"/>
    </location>
</feature>
<dbReference type="OrthoDB" id="9784014at2"/>
<proteinExistence type="predicted"/>
<dbReference type="PANTHER" id="PTHR43738">
    <property type="entry name" value="ABC TRANSPORTER, MEMBRANE PROTEIN"/>
    <property type="match status" value="1"/>
</dbReference>
<sequence>MTDFYYDYIAPWWDLLSPDMQDGALLILYILPCLIVGFVVVRGMRPYALVKAMLWQFRWSNLVFVLLIAVSVALGVGLIAQERGLRKGTARAAEKFDLVVAAPGSELTNVLATVYLQASDMPLLDGALYHRIATHEQVDFAAPIAFGDSFKGAPVVGTTITFIDHLSGSLKEGALFGTYSEAVIGANVPLSLGDRFTPAHGHGDGADAEAHEGSEFVVTGRMEKTGSPWDQAILVPVEAVWMVHGLGNGHGLDEPSALGPPFDPATFPGTPSILVHAKQLWANYALKNAFTNKDSMAYFPGAVLSQLHSVLGNVREVMSVMAVVTQILVTAGVLTGLVILTKLFSRRLALLRAIGAPRRFLFSIVWSFAAVLILAGSALGVLLGFATTRVISGIVSARTNILVEVILSWPEFHLVAAFVSLTVCLAMIPAFLALRRPVVADLRG</sequence>
<keyword evidence="2" id="KW-1003">Cell membrane</keyword>
<organism evidence="8 9">
    <name type="scientific">Cohaesibacter marisflavi</name>
    <dbReference type="NCBI Taxonomy" id="655353"/>
    <lineage>
        <taxon>Bacteria</taxon>
        <taxon>Pseudomonadati</taxon>
        <taxon>Pseudomonadota</taxon>
        <taxon>Alphaproteobacteria</taxon>
        <taxon>Hyphomicrobiales</taxon>
        <taxon>Cohaesibacteraceae</taxon>
    </lineage>
</organism>
<dbReference type="Proteomes" id="UP000199236">
    <property type="component" value="Unassembled WGS sequence"/>
</dbReference>
<dbReference type="InterPro" id="IPR051125">
    <property type="entry name" value="ABC-4/HrtB_transporter"/>
</dbReference>
<feature type="transmembrane region" description="Helical" evidence="6">
    <location>
        <begin position="62"/>
        <end position="80"/>
    </location>
</feature>
<dbReference type="PANTHER" id="PTHR43738:SF2">
    <property type="entry name" value="ABC TRANSPORTER PERMEASE"/>
    <property type="match status" value="1"/>
</dbReference>
<evidence type="ECO:0000256" key="3">
    <source>
        <dbReference type="ARBA" id="ARBA00022692"/>
    </source>
</evidence>
<feature type="transmembrane region" description="Helical" evidence="6">
    <location>
        <begin position="23"/>
        <end position="41"/>
    </location>
</feature>
<evidence type="ECO:0000259" key="7">
    <source>
        <dbReference type="Pfam" id="PF02687"/>
    </source>
</evidence>
<reference evidence="8 9" key="1">
    <citation type="submission" date="2016-10" db="EMBL/GenBank/DDBJ databases">
        <authorList>
            <person name="de Groot N.N."/>
        </authorList>
    </citation>
    <scope>NUCLEOTIDE SEQUENCE [LARGE SCALE GENOMIC DNA]</scope>
    <source>
        <strain evidence="8 9">CGMCC 1.9157</strain>
    </source>
</reference>
<feature type="transmembrane region" description="Helical" evidence="6">
    <location>
        <begin position="360"/>
        <end position="386"/>
    </location>
</feature>
<feature type="transmembrane region" description="Helical" evidence="6">
    <location>
        <begin position="412"/>
        <end position="434"/>
    </location>
</feature>